<evidence type="ECO:0000256" key="3">
    <source>
        <dbReference type="ARBA" id="ARBA00022603"/>
    </source>
</evidence>
<dbReference type="Pfam" id="PF01420">
    <property type="entry name" value="Methylase_S"/>
    <property type="match status" value="1"/>
</dbReference>
<proteinExistence type="inferred from homology"/>
<evidence type="ECO:0000256" key="2">
    <source>
        <dbReference type="ARBA" id="ARBA00011900"/>
    </source>
</evidence>
<dbReference type="PANTHER" id="PTHR42933:SF4">
    <property type="entry name" value="TYPE I RESTRICTION ENZYME ECOKI METHYLASE SUBUNIT"/>
    <property type="match status" value="1"/>
</dbReference>
<dbReference type="InterPro" id="IPR000055">
    <property type="entry name" value="Restrct_endonuc_typeI_TRD"/>
</dbReference>
<feature type="domain" description="DNA methylase adenine-specific" evidence="11">
    <location>
        <begin position="86"/>
        <end position="388"/>
    </location>
</feature>
<sequence>MTLVLYLTFLRHCAPMLWSELHKVTERPPMELRSTAIMRRIGELTDRTLRAYGIPPGARSTLERLRPPSGTDLAEVIRLCDHLGTTAFRTLLGHLAATTKFDSGDYFTPREVANLMARLAAGDNDRDPDLLVYDPWLRGGEMLHAAGALRPDPGPSLRGASPNPETLRLAGMNLALHGHTAQLDLGGVTPWEQMSERRAQAHAILMNPPFNMRSARPTARHDDWLFGPPPPHNDNYAWLQFAVGSLLPGGKAAVLMPHQAGVSSDEREHAIRREMVEQGTVEAIIALPARLFPVTTTAVTIWVLTPPSNRPGRILFVDATNVDIVTREGSVFLSPDTTDLLSGIHVRRHLLADGEIKWLPDLGCAVSADVHALRQADYSLDPADYIEDRPVGAPVPQDAPSTANELVRIKSEVDRLDARATELRTAPRHGYSRGIPRGWSRVALSDLCSIQAGPSFSRLGMAERVADGSVPIVMPRHLHQGSIVADDADQTTEGTAERLARFRLQADDILCVRSGAMGHPAIVREQQEGWLFGGNLHRLRLLRADTVDPHYLLIFLNLPSVMSWIHRRSRATVIPFINTRDLGRLTVTVPPLDEQRQIRSALNTLDEQVAVHEEFARAAATARTALAEQLLEGAVFLRESATCQGRKRGGRRAHDRGDGGSRRASRPRHRRCAMGSDGSFDRADVGDHPCSERFPTGVRPSPGVVAFPLAVPRAHVRGGSPNQNSPSEASALFQRSQDPTSRREGPALSGGSVRRHAPRSVDQGSPGAYPHDHLVQASPTARTPVALGEHASTRFVCRRPH</sequence>
<dbReference type="SUPFAM" id="SSF116734">
    <property type="entry name" value="DNA methylase specificity domain"/>
    <property type="match status" value="1"/>
</dbReference>
<dbReference type="GO" id="GO:0032259">
    <property type="term" value="P:methylation"/>
    <property type="evidence" value="ECO:0007669"/>
    <property type="project" value="UniProtKB-KW"/>
</dbReference>
<dbReference type="EC" id="2.1.1.72" evidence="2"/>
<evidence type="ECO:0000256" key="9">
    <source>
        <dbReference type="SAM" id="MobiDB-lite"/>
    </source>
</evidence>
<evidence type="ECO:0000313" key="12">
    <source>
        <dbReference type="EMBL" id="RCG31478.1"/>
    </source>
</evidence>
<feature type="region of interest" description="Disordered" evidence="9">
    <location>
        <begin position="715"/>
        <end position="776"/>
    </location>
</feature>
<comment type="similarity">
    <text evidence="1">Belongs to the type-I restriction system S methylase family.</text>
</comment>
<dbReference type="GO" id="GO:0009007">
    <property type="term" value="F:site-specific DNA-methyltransferase (adenine-specific) activity"/>
    <property type="evidence" value="ECO:0007669"/>
    <property type="project" value="UniProtKB-EC"/>
</dbReference>
<dbReference type="PANTHER" id="PTHR42933">
    <property type="entry name" value="SLR6095 PROTEIN"/>
    <property type="match status" value="1"/>
</dbReference>
<keyword evidence="4" id="KW-0808">Transferase</keyword>
<dbReference type="CDD" id="cd16961">
    <property type="entry name" value="RMtype1_S_TRD-CR_like"/>
    <property type="match status" value="1"/>
</dbReference>
<dbReference type="InterPro" id="IPR044946">
    <property type="entry name" value="Restrct_endonuc_typeI_TRD_sf"/>
</dbReference>
<protein>
    <recommendedName>
        <fullName evidence="2">site-specific DNA-methyltransferase (adenine-specific)</fullName>
        <ecNumber evidence="2">2.1.1.72</ecNumber>
    </recommendedName>
</protein>
<gene>
    <name evidence="12" type="ORF">DQ384_07775</name>
</gene>
<dbReference type="GO" id="GO:0003677">
    <property type="term" value="F:DNA binding"/>
    <property type="evidence" value="ECO:0007669"/>
    <property type="project" value="UniProtKB-KW"/>
</dbReference>
<evidence type="ECO:0000259" key="10">
    <source>
        <dbReference type="Pfam" id="PF01420"/>
    </source>
</evidence>
<dbReference type="EMBL" id="QOIL01000004">
    <property type="protein sequence ID" value="RCG31478.1"/>
    <property type="molecule type" value="Genomic_DNA"/>
</dbReference>
<feature type="compositionally biased region" description="Polar residues" evidence="9">
    <location>
        <begin position="720"/>
        <end position="739"/>
    </location>
</feature>
<evidence type="ECO:0000256" key="4">
    <source>
        <dbReference type="ARBA" id="ARBA00022679"/>
    </source>
</evidence>
<reference evidence="12 13" key="1">
    <citation type="submission" date="2018-06" db="EMBL/GenBank/DDBJ databases">
        <title>Sphaerisporangium craniellae sp. nov., isolated from a marine sponge in the South China Sea.</title>
        <authorList>
            <person name="Li L."/>
        </authorList>
    </citation>
    <scope>NUCLEOTIDE SEQUENCE [LARGE SCALE GENOMIC DNA]</scope>
    <source>
        <strain evidence="12 13">CCTCC AA 208026</strain>
    </source>
</reference>
<comment type="catalytic activity">
    <reaction evidence="8">
        <text>a 2'-deoxyadenosine in DNA + S-adenosyl-L-methionine = an N(6)-methyl-2'-deoxyadenosine in DNA + S-adenosyl-L-homocysteine + H(+)</text>
        <dbReference type="Rhea" id="RHEA:15197"/>
        <dbReference type="Rhea" id="RHEA-COMP:12418"/>
        <dbReference type="Rhea" id="RHEA-COMP:12419"/>
        <dbReference type="ChEBI" id="CHEBI:15378"/>
        <dbReference type="ChEBI" id="CHEBI:57856"/>
        <dbReference type="ChEBI" id="CHEBI:59789"/>
        <dbReference type="ChEBI" id="CHEBI:90615"/>
        <dbReference type="ChEBI" id="CHEBI:90616"/>
        <dbReference type="EC" id="2.1.1.72"/>
    </reaction>
</comment>
<keyword evidence="13" id="KW-1185">Reference proteome</keyword>
<keyword evidence="6" id="KW-0680">Restriction system</keyword>
<dbReference type="GO" id="GO:0009307">
    <property type="term" value="P:DNA restriction-modification system"/>
    <property type="evidence" value="ECO:0007669"/>
    <property type="project" value="UniProtKB-KW"/>
</dbReference>
<evidence type="ECO:0000259" key="11">
    <source>
        <dbReference type="Pfam" id="PF02384"/>
    </source>
</evidence>
<evidence type="ECO:0000256" key="7">
    <source>
        <dbReference type="ARBA" id="ARBA00023125"/>
    </source>
</evidence>
<dbReference type="GO" id="GO:0008170">
    <property type="term" value="F:N-methyltransferase activity"/>
    <property type="evidence" value="ECO:0007669"/>
    <property type="project" value="InterPro"/>
</dbReference>
<evidence type="ECO:0000256" key="6">
    <source>
        <dbReference type="ARBA" id="ARBA00022747"/>
    </source>
</evidence>
<keyword evidence="3" id="KW-0489">Methyltransferase</keyword>
<dbReference type="Gene3D" id="3.40.50.150">
    <property type="entry name" value="Vaccinia Virus protein VP39"/>
    <property type="match status" value="1"/>
</dbReference>
<dbReference type="InterPro" id="IPR003356">
    <property type="entry name" value="DNA_methylase_A-5"/>
</dbReference>
<feature type="compositionally biased region" description="Basic residues" evidence="9">
    <location>
        <begin position="645"/>
        <end position="654"/>
    </location>
</feature>
<evidence type="ECO:0000256" key="8">
    <source>
        <dbReference type="ARBA" id="ARBA00047942"/>
    </source>
</evidence>
<organism evidence="12 13">
    <name type="scientific">Sphaerisporangium album</name>
    <dbReference type="NCBI Taxonomy" id="509200"/>
    <lineage>
        <taxon>Bacteria</taxon>
        <taxon>Bacillati</taxon>
        <taxon>Actinomycetota</taxon>
        <taxon>Actinomycetes</taxon>
        <taxon>Streptosporangiales</taxon>
        <taxon>Streptosporangiaceae</taxon>
        <taxon>Sphaerisporangium</taxon>
    </lineage>
</organism>
<evidence type="ECO:0000256" key="1">
    <source>
        <dbReference type="ARBA" id="ARBA00010923"/>
    </source>
</evidence>
<name>A0A367FM64_9ACTN</name>
<evidence type="ECO:0000256" key="5">
    <source>
        <dbReference type="ARBA" id="ARBA00022691"/>
    </source>
</evidence>
<keyword evidence="7" id="KW-0238">DNA-binding</keyword>
<feature type="domain" description="Type I restriction modification DNA specificity" evidence="10">
    <location>
        <begin position="436"/>
        <end position="613"/>
    </location>
</feature>
<dbReference type="PRINTS" id="PR00507">
    <property type="entry name" value="N12N6MTFRASE"/>
</dbReference>
<dbReference type="Proteomes" id="UP000253094">
    <property type="component" value="Unassembled WGS sequence"/>
</dbReference>
<dbReference type="AlphaFoldDB" id="A0A367FM64"/>
<feature type="compositionally biased region" description="Basic residues" evidence="9">
    <location>
        <begin position="663"/>
        <end position="672"/>
    </location>
</feature>
<accession>A0A367FM64</accession>
<feature type="region of interest" description="Disordered" evidence="9">
    <location>
        <begin position="643"/>
        <end position="703"/>
    </location>
</feature>
<keyword evidence="5" id="KW-0949">S-adenosyl-L-methionine</keyword>
<dbReference type="InterPro" id="IPR029063">
    <property type="entry name" value="SAM-dependent_MTases_sf"/>
</dbReference>
<comment type="caution">
    <text evidence="12">The sequence shown here is derived from an EMBL/GenBank/DDBJ whole genome shotgun (WGS) entry which is preliminary data.</text>
</comment>
<evidence type="ECO:0000313" key="13">
    <source>
        <dbReference type="Proteomes" id="UP000253094"/>
    </source>
</evidence>
<dbReference type="Pfam" id="PF02384">
    <property type="entry name" value="N6_Mtase"/>
    <property type="match status" value="1"/>
</dbReference>
<feature type="compositionally biased region" description="Basic and acidic residues" evidence="9">
    <location>
        <begin position="679"/>
        <end position="691"/>
    </location>
</feature>
<dbReference type="SUPFAM" id="SSF53335">
    <property type="entry name" value="S-adenosyl-L-methionine-dependent methyltransferases"/>
    <property type="match status" value="1"/>
</dbReference>
<dbReference type="Gene3D" id="3.90.220.20">
    <property type="entry name" value="DNA methylase specificity domains"/>
    <property type="match status" value="1"/>
</dbReference>
<dbReference type="InterPro" id="IPR051537">
    <property type="entry name" value="DNA_Adenine_Mtase"/>
</dbReference>
<dbReference type="OrthoDB" id="9784823at2"/>